<dbReference type="STRING" id="414684.RC1_3062"/>
<gene>
    <name evidence="3" type="ordered locus">RC1_3062</name>
</gene>
<reference evidence="3 4" key="1">
    <citation type="journal article" date="2010" name="BMC Genomics">
        <title>Metabolic flexibility revealed in the genome of the cyst-forming alpha-1 proteobacterium Rhodospirillum centenum.</title>
        <authorList>
            <person name="Lu Y.K."/>
            <person name="Marden J."/>
            <person name="Han M."/>
            <person name="Swingley W.D."/>
            <person name="Mastrian S.D."/>
            <person name="Chowdhury S.R."/>
            <person name="Hao J."/>
            <person name="Helmy T."/>
            <person name="Kim S."/>
            <person name="Kurdoglu A.A."/>
            <person name="Matthies H.J."/>
            <person name="Rollo D."/>
            <person name="Stothard P."/>
            <person name="Blankenship R.E."/>
            <person name="Bauer C.E."/>
            <person name="Touchman J.W."/>
        </authorList>
    </citation>
    <scope>NUCLEOTIDE SEQUENCE [LARGE SCALE GENOMIC DNA]</scope>
    <source>
        <strain evidence="4">ATCC 51521 / SW</strain>
    </source>
</reference>
<sequence>MPPAPPSWRAPPDMTTEARSHEPGPCPQGPQGKDHPAMAAQNQTDARTSAGTSQADTPRAGQSPQRDGGDTRRDTASRQETEDRRTAETARNDSAEALDKTRRTAREVADRVADTGRDLADGGATIAQRNTETTRTAVRSATDAGSSVLRQVSEQMNRMVDLSTPEARDAVERTSRNMRVVARCGTAVAERSQPIVQELVAYSQQAAQVQLDALNRISRARSPVELAAAQGEYLRTGLELWFRSGRRIGEEMLRLGEQVEQVIREEERAEEPRTGTAG</sequence>
<dbReference type="KEGG" id="rce:RC1_3062"/>
<feature type="region of interest" description="Disordered" evidence="1">
    <location>
        <begin position="1"/>
        <end position="110"/>
    </location>
</feature>
<protein>
    <recommendedName>
        <fullName evidence="2">Phasin domain-containing protein</fullName>
    </recommendedName>
</protein>
<proteinExistence type="predicted"/>
<evidence type="ECO:0000313" key="3">
    <source>
        <dbReference type="EMBL" id="ACJ00428.1"/>
    </source>
</evidence>
<accession>B6IVV4</accession>
<dbReference type="InterPro" id="IPR018968">
    <property type="entry name" value="Phasin"/>
</dbReference>
<feature type="compositionally biased region" description="Basic and acidic residues" evidence="1">
    <location>
        <begin position="67"/>
        <end position="110"/>
    </location>
</feature>
<evidence type="ECO:0000256" key="1">
    <source>
        <dbReference type="SAM" id="MobiDB-lite"/>
    </source>
</evidence>
<keyword evidence="4" id="KW-1185">Reference proteome</keyword>
<dbReference type="Pfam" id="PF09361">
    <property type="entry name" value="Phasin_2"/>
    <property type="match status" value="1"/>
</dbReference>
<feature type="compositionally biased region" description="Polar residues" evidence="1">
    <location>
        <begin position="40"/>
        <end position="65"/>
    </location>
</feature>
<organism evidence="3 4">
    <name type="scientific">Rhodospirillum centenum (strain ATCC 51521 / SW)</name>
    <dbReference type="NCBI Taxonomy" id="414684"/>
    <lineage>
        <taxon>Bacteria</taxon>
        <taxon>Pseudomonadati</taxon>
        <taxon>Pseudomonadota</taxon>
        <taxon>Alphaproteobacteria</taxon>
        <taxon>Rhodospirillales</taxon>
        <taxon>Rhodospirillaceae</taxon>
        <taxon>Rhodospirillum</taxon>
    </lineage>
</organism>
<evidence type="ECO:0000313" key="4">
    <source>
        <dbReference type="Proteomes" id="UP000001591"/>
    </source>
</evidence>
<dbReference type="AlphaFoldDB" id="B6IVV4"/>
<name>B6IVV4_RHOCS</name>
<dbReference type="HOGENOM" id="CLU_1000680_0_0_5"/>
<feature type="domain" description="Phasin" evidence="2">
    <location>
        <begin position="173"/>
        <end position="265"/>
    </location>
</feature>
<dbReference type="Proteomes" id="UP000001591">
    <property type="component" value="Chromosome"/>
</dbReference>
<evidence type="ECO:0000259" key="2">
    <source>
        <dbReference type="Pfam" id="PF09361"/>
    </source>
</evidence>
<dbReference type="EMBL" id="CP000613">
    <property type="protein sequence ID" value="ACJ00428.1"/>
    <property type="molecule type" value="Genomic_DNA"/>
</dbReference>
<dbReference type="eggNOG" id="COG5490">
    <property type="taxonomic scope" value="Bacteria"/>
</dbReference>